<protein>
    <submittedName>
        <fullName evidence="1">Uncharacterized protein</fullName>
    </submittedName>
</protein>
<comment type="caution">
    <text evidence="1">The sequence shown here is derived from an EMBL/GenBank/DDBJ whole genome shotgun (WGS) entry which is preliminary data.</text>
</comment>
<dbReference type="Proteomes" id="UP000823928">
    <property type="component" value="Unassembled WGS sequence"/>
</dbReference>
<evidence type="ECO:0000313" key="1">
    <source>
        <dbReference type="EMBL" id="HIS37641.1"/>
    </source>
</evidence>
<proteinExistence type="predicted"/>
<sequence length="69" mass="7947">MGINEDLRIILLKECLTIKKLAEKASKQSGKQIKPESLVRKLNNGTMQYDEAQFYGDVLGYDLQFVKRQ</sequence>
<reference evidence="1" key="1">
    <citation type="submission" date="2020-10" db="EMBL/GenBank/DDBJ databases">
        <authorList>
            <person name="Gilroy R."/>
        </authorList>
    </citation>
    <scope>NUCLEOTIDE SEQUENCE</scope>
    <source>
        <strain evidence="1">6276</strain>
    </source>
</reference>
<gene>
    <name evidence="1" type="ORF">IAC10_13630</name>
</gene>
<evidence type="ECO:0000313" key="2">
    <source>
        <dbReference type="Proteomes" id="UP000823928"/>
    </source>
</evidence>
<dbReference type="AlphaFoldDB" id="A0A9D1JP28"/>
<dbReference type="EMBL" id="DVIU01000281">
    <property type="protein sequence ID" value="HIS37641.1"/>
    <property type="molecule type" value="Genomic_DNA"/>
</dbReference>
<accession>A0A9D1JP28</accession>
<reference evidence="1" key="2">
    <citation type="journal article" date="2021" name="PeerJ">
        <title>Extensive microbial diversity within the chicken gut microbiome revealed by metagenomics and culture.</title>
        <authorList>
            <person name="Gilroy R."/>
            <person name="Ravi A."/>
            <person name="Getino M."/>
            <person name="Pursley I."/>
            <person name="Horton D.L."/>
            <person name="Alikhan N.F."/>
            <person name="Baker D."/>
            <person name="Gharbi K."/>
            <person name="Hall N."/>
            <person name="Watson M."/>
            <person name="Adriaenssens E.M."/>
            <person name="Foster-Nyarko E."/>
            <person name="Jarju S."/>
            <person name="Secka A."/>
            <person name="Antonio M."/>
            <person name="Oren A."/>
            <person name="Chaudhuri R.R."/>
            <person name="La Ragione R."/>
            <person name="Hildebrand F."/>
            <person name="Pallen M.J."/>
        </authorList>
    </citation>
    <scope>NUCLEOTIDE SEQUENCE</scope>
    <source>
        <strain evidence="1">6276</strain>
    </source>
</reference>
<name>A0A9D1JP28_9BACT</name>
<organism evidence="1 2">
    <name type="scientific">Candidatus Scatousia excrementigallinarum</name>
    <dbReference type="NCBI Taxonomy" id="2840935"/>
    <lineage>
        <taxon>Bacteria</taxon>
        <taxon>Candidatus Scatousia</taxon>
    </lineage>
</organism>